<dbReference type="InterPro" id="IPR036860">
    <property type="entry name" value="SH2_dom_sf"/>
</dbReference>
<dbReference type="GO" id="GO:0007165">
    <property type="term" value="P:signal transduction"/>
    <property type="evidence" value="ECO:0007669"/>
    <property type="project" value="InterPro"/>
</dbReference>
<evidence type="ECO:0000256" key="2">
    <source>
        <dbReference type="SAM" id="MobiDB-lite"/>
    </source>
</evidence>
<dbReference type="InterPro" id="IPR000488">
    <property type="entry name" value="Death_dom"/>
</dbReference>
<dbReference type="PROSITE" id="PS50017">
    <property type="entry name" value="DEATH_DOMAIN"/>
    <property type="match status" value="1"/>
</dbReference>
<dbReference type="InterPro" id="IPR011029">
    <property type="entry name" value="DEATH-like_dom_sf"/>
</dbReference>
<dbReference type="Proteomes" id="UP001374579">
    <property type="component" value="Unassembled WGS sequence"/>
</dbReference>
<evidence type="ECO:0000259" key="4">
    <source>
        <dbReference type="PROSITE" id="PS50017"/>
    </source>
</evidence>
<evidence type="ECO:0000313" key="5">
    <source>
        <dbReference type="EMBL" id="KAK7102675.1"/>
    </source>
</evidence>
<proteinExistence type="predicted"/>
<feature type="region of interest" description="Disordered" evidence="2">
    <location>
        <begin position="599"/>
        <end position="619"/>
    </location>
</feature>
<feature type="region of interest" description="Disordered" evidence="2">
    <location>
        <begin position="372"/>
        <end position="392"/>
    </location>
</feature>
<feature type="region of interest" description="Disordered" evidence="2">
    <location>
        <begin position="778"/>
        <end position="822"/>
    </location>
</feature>
<keyword evidence="6" id="KW-1185">Reference proteome</keyword>
<dbReference type="InterPro" id="IPR000980">
    <property type="entry name" value="SH2"/>
</dbReference>
<name>A0AAN9BAZ1_9CAEN</name>
<accession>A0AAN9BAZ1</accession>
<feature type="region of interest" description="Disordered" evidence="2">
    <location>
        <begin position="926"/>
        <end position="945"/>
    </location>
</feature>
<organism evidence="5 6">
    <name type="scientific">Littorina saxatilis</name>
    <dbReference type="NCBI Taxonomy" id="31220"/>
    <lineage>
        <taxon>Eukaryota</taxon>
        <taxon>Metazoa</taxon>
        <taxon>Spiralia</taxon>
        <taxon>Lophotrochozoa</taxon>
        <taxon>Mollusca</taxon>
        <taxon>Gastropoda</taxon>
        <taxon>Caenogastropoda</taxon>
        <taxon>Littorinimorpha</taxon>
        <taxon>Littorinoidea</taxon>
        <taxon>Littorinidae</taxon>
        <taxon>Littorina</taxon>
    </lineage>
</organism>
<evidence type="ECO:0000259" key="3">
    <source>
        <dbReference type="PROSITE" id="PS50001"/>
    </source>
</evidence>
<feature type="region of interest" description="Disordered" evidence="2">
    <location>
        <begin position="408"/>
        <end position="438"/>
    </location>
</feature>
<gene>
    <name evidence="5" type="ORF">V1264_020862</name>
</gene>
<dbReference type="EMBL" id="JBAMIC010000010">
    <property type="protein sequence ID" value="KAK7102675.1"/>
    <property type="molecule type" value="Genomic_DNA"/>
</dbReference>
<protein>
    <submittedName>
        <fullName evidence="5">Uncharacterized protein</fullName>
    </submittedName>
</protein>
<feature type="compositionally biased region" description="Low complexity" evidence="2">
    <location>
        <begin position="668"/>
        <end position="688"/>
    </location>
</feature>
<feature type="domain" description="SH2" evidence="3">
    <location>
        <begin position="840"/>
        <end position="956"/>
    </location>
</feature>
<sequence length="962" mass="105923">MAINHSWNGQEIDELPAEILGFSIKEIPRSTLKEISIRLNKDSIVGNWESLAEKLGFTQSSVLDTLIERARVQNTYPGLLTLQDWAERPGSTAFVLLHALREIQREDVLSILVQKLFELNSLQLSVSVEDRSGVLQFLRVGTRKSAPLHASLDNILQHPLYWYDIVGPRRDVDWNTASGELQGIQLTLKLRGEPNQHSLEQIYGTASRPCQAPKQQQPDYSMGMQIEGGQGEGHKLVNQLQMNIPPTQASISVTMGAAQLNVSTQGPVRLKNNLSANDQFNIPPTIQHRLNITRSVADTCDLPAPTRCGPRSASPRSMGYPQPEMLAGPATMLDALQPMTQFAQNYGNLPANVPFLSDFNGTFSEMSDLSGNDQFTTSLPQSQRGAVGPSQTFPMQVCPTSFTDIKQPVTGFQGGRLPREDDESLGRQNGLSRPHTLGRQNAVVQQQPEGFACLESPDKDTAVSSCTSLLHQDYVTHNSLIEFCNNPTSPISCGSGSSPSTPNGHPPPIVTSTAQPAQVLSHFLGTEIFRGGEENTPPGCNNWQQSGYVPHSFIQQMSQNLHRSASAPNLDEDLCMEEGEQFAADSNNMHVDERMDITDAQSGNPGRPPCASLPAGGAREDAKPAPCGYSFYRPDLMHHHYQNFKPGHVLTHSISMDAAGDGGYIDMTGTHSTPTSHQQQQDSGHSSSVNDPRLRPSSSFDGYMNDSVSRLAHAEADSAQSLDSGAGRPSEEGMDNIPRNRRPFPPSGSDMFQPRNRNPVTQDHDMLLSDESEYCYIDPAPLRGDNSCDSRGSSSSTPQAERRSSGGSLAGGKPESGHRKKFCHRSRELADSELQQVPGWNANVNDKTVDQEMQKYINDDGNFIVWRYSVGGKYVISVSHLRSIRHYAVYETEKDCKVYYYIFPKGCSRFLSLADLVKYSMTQGVSEPTKTFKSPDGKETQRGSGRFSHVRLKFPIPPRRRN</sequence>
<dbReference type="SUPFAM" id="SSF47986">
    <property type="entry name" value="DEATH domain"/>
    <property type="match status" value="1"/>
</dbReference>
<dbReference type="Gene3D" id="1.10.533.10">
    <property type="entry name" value="Death Domain, Fas"/>
    <property type="match status" value="1"/>
</dbReference>
<dbReference type="PROSITE" id="PS50001">
    <property type="entry name" value="SH2"/>
    <property type="match status" value="1"/>
</dbReference>
<feature type="region of interest" description="Disordered" evidence="2">
    <location>
        <begin position="663"/>
        <end position="762"/>
    </location>
</feature>
<comment type="caution">
    <text evidence="5">The sequence shown here is derived from an EMBL/GenBank/DDBJ whole genome shotgun (WGS) entry which is preliminary data.</text>
</comment>
<dbReference type="SUPFAM" id="SSF55550">
    <property type="entry name" value="SH2 domain"/>
    <property type="match status" value="1"/>
</dbReference>
<reference evidence="5 6" key="1">
    <citation type="submission" date="2024-02" db="EMBL/GenBank/DDBJ databases">
        <title>Chromosome-scale genome assembly of the rough periwinkle Littorina saxatilis.</title>
        <authorList>
            <person name="De Jode A."/>
            <person name="Faria R."/>
            <person name="Formenti G."/>
            <person name="Sims Y."/>
            <person name="Smith T.P."/>
            <person name="Tracey A."/>
            <person name="Wood J.M.D."/>
            <person name="Zagrodzka Z.B."/>
            <person name="Johannesson K."/>
            <person name="Butlin R.K."/>
            <person name="Leder E.H."/>
        </authorList>
    </citation>
    <scope>NUCLEOTIDE SEQUENCE [LARGE SCALE GENOMIC DNA]</scope>
    <source>
        <strain evidence="5">Snail1</strain>
        <tissue evidence="5">Muscle</tissue>
    </source>
</reference>
<feature type="region of interest" description="Disordered" evidence="2">
    <location>
        <begin position="492"/>
        <end position="512"/>
    </location>
</feature>
<dbReference type="Gene3D" id="3.30.505.10">
    <property type="entry name" value="SH2 domain"/>
    <property type="match status" value="1"/>
</dbReference>
<evidence type="ECO:0000313" key="6">
    <source>
        <dbReference type="Proteomes" id="UP001374579"/>
    </source>
</evidence>
<dbReference type="AlphaFoldDB" id="A0AAN9BAZ1"/>
<evidence type="ECO:0000256" key="1">
    <source>
        <dbReference type="PROSITE-ProRule" id="PRU00191"/>
    </source>
</evidence>
<keyword evidence="1" id="KW-0727">SH2 domain</keyword>
<feature type="compositionally biased region" description="Low complexity" evidence="2">
    <location>
        <begin position="492"/>
        <end position="503"/>
    </location>
</feature>
<dbReference type="Pfam" id="PF00531">
    <property type="entry name" value="Death"/>
    <property type="match status" value="1"/>
</dbReference>
<feature type="domain" description="Death" evidence="4">
    <location>
        <begin position="47"/>
        <end position="116"/>
    </location>
</feature>
<feature type="compositionally biased region" description="Low complexity" evidence="2">
    <location>
        <begin position="783"/>
        <end position="796"/>
    </location>
</feature>